<gene>
    <name evidence="2" type="ORF">WR25_09445</name>
</gene>
<dbReference type="EMBL" id="LIAE01009723">
    <property type="protein sequence ID" value="PAV68609.1"/>
    <property type="molecule type" value="Genomic_DNA"/>
</dbReference>
<keyword evidence="3" id="KW-1185">Reference proteome</keyword>
<comment type="caution">
    <text evidence="2">The sequence shown here is derived from an EMBL/GenBank/DDBJ whole genome shotgun (WGS) entry which is preliminary data.</text>
</comment>
<dbReference type="SUPFAM" id="SSF51735">
    <property type="entry name" value="NAD(P)-binding Rossmann-fold domains"/>
    <property type="match status" value="1"/>
</dbReference>
<protein>
    <submittedName>
        <fullName evidence="2">Uncharacterized protein</fullName>
    </submittedName>
</protein>
<dbReference type="InterPro" id="IPR002347">
    <property type="entry name" value="SDR_fam"/>
</dbReference>
<evidence type="ECO:0000256" key="1">
    <source>
        <dbReference type="ARBA" id="ARBA00023002"/>
    </source>
</evidence>
<proteinExistence type="predicted"/>
<dbReference type="Pfam" id="PF00106">
    <property type="entry name" value="adh_short"/>
    <property type="match status" value="1"/>
</dbReference>
<organism evidence="2 3">
    <name type="scientific">Diploscapter pachys</name>
    <dbReference type="NCBI Taxonomy" id="2018661"/>
    <lineage>
        <taxon>Eukaryota</taxon>
        <taxon>Metazoa</taxon>
        <taxon>Ecdysozoa</taxon>
        <taxon>Nematoda</taxon>
        <taxon>Chromadorea</taxon>
        <taxon>Rhabditida</taxon>
        <taxon>Rhabditina</taxon>
        <taxon>Rhabditomorpha</taxon>
        <taxon>Rhabditoidea</taxon>
        <taxon>Rhabditidae</taxon>
        <taxon>Diploscapter</taxon>
    </lineage>
</organism>
<reference evidence="2 3" key="1">
    <citation type="journal article" date="2017" name="Curr. Biol.">
        <title>Genome architecture and evolution of a unichromosomal asexual nematode.</title>
        <authorList>
            <person name="Fradin H."/>
            <person name="Zegar C."/>
            <person name="Gutwein M."/>
            <person name="Lucas J."/>
            <person name="Kovtun M."/>
            <person name="Corcoran D."/>
            <person name="Baugh L.R."/>
            <person name="Kiontke K."/>
            <person name="Gunsalus K."/>
            <person name="Fitch D.H."/>
            <person name="Piano F."/>
        </authorList>
    </citation>
    <scope>NUCLEOTIDE SEQUENCE [LARGE SCALE GENOMIC DNA]</scope>
    <source>
        <strain evidence="2">PF1309</strain>
    </source>
</reference>
<keyword evidence="1" id="KW-0560">Oxidoreductase</keyword>
<accession>A0A2A2K3V0</accession>
<name>A0A2A2K3V0_9BILA</name>
<dbReference type="OrthoDB" id="10066351at2759"/>
<dbReference type="Proteomes" id="UP000218231">
    <property type="component" value="Unassembled WGS sequence"/>
</dbReference>
<dbReference type="InterPro" id="IPR020904">
    <property type="entry name" value="Sc_DH/Rdtase_CS"/>
</dbReference>
<dbReference type="EMBL" id="LIAE01009723">
    <property type="protein sequence ID" value="PAV68607.1"/>
    <property type="molecule type" value="Genomic_DNA"/>
</dbReference>
<sequence length="195" mass="21649">MLLSVLLFFGAVAAYYIARYLWELLRVSNIDKRAVLITGCDSGFGALLANRLAKNGQKVFAGCLTEKAIAEMKKESSLIEAFLLDIRKDDSVAESVKFVKSHLNKAEHLWAVVNNAGVVQLLGPDDWMNFEAYTSTIDVNTFGAMRVIRAFKEMIKDSRGRFVTITSMAGRVCVPGLGPYSVSKYAMEAYMDTIR</sequence>
<dbReference type="PRINTS" id="PR00081">
    <property type="entry name" value="GDHRDH"/>
</dbReference>
<dbReference type="GO" id="GO:0008202">
    <property type="term" value="P:steroid metabolic process"/>
    <property type="evidence" value="ECO:0007669"/>
    <property type="project" value="TreeGrafter"/>
</dbReference>
<dbReference type="PANTHER" id="PTHR43313">
    <property type="entry name" value="SHORT-CHAIN DEHYDROGENASE/REDUCTASE FAMILY 9C"/>
    <property type="match status" value="1"/>
</dbReference>
<evidence type="ECO:0000313" key="3">
    <source>
        <dbReference type="Proteomes" id="UP000218231"/>
    </source>
</evidence>
<dbReference type="InterPro" id="IPR036291">
    <property type="entry name" value="NAD(P)-bd_dom_sf"/>
</dbReference>
<dbReference type="PROSITE" id="PS00061">
    <property type="entry name" value="ADH_SHORT"/>
    <property type="match status" value="1"/>
</dbReference>
<dbReference type="PANTHER" id="PTHR43313:SF1">
    <property type="entry name" value="3BETA-HYDROXYSTEROID DEHYDROGENASE DHS-16"/>
    <property type="match status" value="1"/>
</dbReference>
<evidence type="ECO:0000313" key="2">
    <source>
        <dbReference type="EMBL" id="PAV68608.1"/>
    </source>
</evidence>
<dbReference type="GO" id="GO:0016491">
    <property type="term" value="F:oxidoreductase activity"/>
    <property type="evidence" value="ECO:0007669"/>
    <property type="project" value="UniProtKB-KW"/>
</dbReference>
<dbReference type="Gene3D" id="3.40.50.720">
    <property type="entry name" value="NAD(P)-binding Rossmann-like Domain"/>
    <property type="match status" value="1"/>
</dbReference>
<dbReference type="AlphaFoldDB" id="A0A2A2K3V0"/>
<dbReference type="EMBL" id="LIAE01009723">
    <property type="protein sequence ID" value="PAV68610.1"/>
    <property type="molecule type" value="Genomic_DNA"/>
</dbReference>
<dbReference type="STRING" id="2018661.A0A2A2K3V0"/>
<dbReference type="EMBL" id="LIAE01009723">
    <property type="protein sequence ID" value="PAV68608.1"/>
    <property type="molecule type" value="Genomic_DNA"/>
</dbReference>